<dbReference type="PROSITE" id="PS51318">
    <property type="entry name" value="TAT"/>
    <property type="match status" value="1"/>
</dbReference>
<dbReference type="InterPro" id="IPR006311">
    <property type="entry name" value="TAT_signal"/>
</dbReference>
<feature type="chain" id="PRO_5046934700" description="DUF4352 domain-containing protein" evidence="1">
    <location>
        <begin position="34"/>
        <end position="176"/>
    </location>
</feature>
<gene>
    <name evidence="2" type="ORF">H9657_11840</name>
</gene>
<protein>
    <recommendedName>
        <fullName evidence="4">DUF4352 domain-containing protein</fullName>
    </recommendedName>
</protein>
<dbReference type="EMBL" id="JACSQV010000009">
    <property type="protein sequence ID" value="MBD7918964.1"/>
    <property type="molecule type" value="Genomic_DNA"/>
</dbReference>
<keyword evidence="3" id="KW-1185">Reference proteome</keyword>
<dbReference type="RefSeq" id="WP_191783615.1">
    <property type="nucleotide sequence ID" value="NZ_JACSQV010000009.1"/>
</dbReference>
<evidence type="ECO:0000256" key="1">
    <source>
        <dbReference type="SAM" id="SignalP"/>
    </source>
</evidence>
<accession>A0ABR8QEV5</accession>
<dbReference type="Proteomes" id="UP000604241">
    <property type="component" value="Unassembled WGS sequence"/>
</dbReference>
<sequence>MTRSTATRRRTIVVSAAAAALLVAAGCTSTASAGGSATPAEIATYAGTQTAFGQSFTYANGLVVEVKKPAVFAPSAYADGVEGEGEPVRVRVNIINGTSGEFVPDTVGVSVVSGGEEAMQILDPGTGVDLTGPAQPLDRSGVVAFDLAFVVLDPQDVTLTLTPSLVGYDPLVFTTA</sequence>
<reference evidence="2 3" key="1">
    <citation type="submission" date="2020-08" db="EMBL/GenBank/DDBJ databases">
        <title>A Genomic Blueprint of the Chicken Gut Microbiome.</title>
        <authorList>
            <person name="Gilroy R."/>
            <person name="Ravi A."/>
            <person name="Getino M."/>
            <person name="Pursley I."/>
            <person name="Horton D.L."/>
            <person name="Alikhan N.-F."/>
            <person name="Baker D."/>
            <person name="Gharbi K."/>
            <person name="Hall N."/>
            <person name="Watson M."/>
            <person name="Adriaenssens E.M."/>
            <person name="Foster-Nyarko E."/>
            <person name="Jarju S."/>
            <person name="Secka A."/>
            <person name="Antonio M."/>
            <person name="Oren A."/>
            <person name="Chaudhuri R."/>
            <person name="La Ragione R.M."/>
            <person name="Hildebrand F."/>
            <person name="Pallen M.J."/>
        </authorList>
    </citation>
    <scope>NUCLEOTIDE SEQUENCE [LARGE SCALE GENOMIC DNA]</scope>
    <source>
        <strain evidence="2 3">Sa3CUA2</strain>
    </source>
</reference>
<dbReference type="PROSITE" id="PS51257">
    <property type="entry name" value="PROKAR_LIPOPROTEIN"/>
    <property type="match status" value="1"/>
</dbReference>
<evidence type="ECO:0000313" key="3">
    <source>
        <dbReference type="Proteomes" id="UP000604241"/>
    </source>
</evidence>
<evidence type="ECO:0008006" key="4">
    <source>
        <dbReference type="Google" id="ProtNLM"/>
    </source>
</evidence>
<evidence type="ECO:0000313" key="2">
    <source>
        <dbReference type="EMBL" id="MBD7918964.1"/>
    </source>
</evidence>
<organism evidence="2 3">
    <name type="scientific">Cellulomonas avistercoris</name>
    <dbReference type="NCBI Taxonomy" id="2762242"/>
    <lineage>
        <taxon>Bacteria</taxon>
        <taxon>Bacillati</taxon>
        <taxon>Actinomycetota</taxon>
        <taxon>Actinomycetes</taxon>
        <taxon>Micrococcales</taxon>
        <taxon>Cellulomonadaceae</taxon>
        <taxon>Cellulomonas</taxon>
    </lineage>
</organism>
<feature type="signal peptide" evidence="1">
    <location>
        <begin position="1"/>
        <end position="33"/>
    </location>
</feature>
<comment type="caution">
    <text evidence="2">The sequence shown here is derived from an EMBL/GenBank/DDBJ whole genome shotgun (WGS) entry which is preliminary data.</text>
</comment>
<keyword evidence="1" id="KW-0732">Signal</keyword>
<proteinExistence type="predicted"/>
<name>A0ABR8QEV5_9CELL</name>